<dbReference type="InterPro" id="IPR006626">
    <property type="entry name" value="PbH1"/>
</dbReference>
<comment type="caution">
    <text evidence="1">The sequence shown here is derived from an EMBL/GenBank/DDBJ whole genome shotgun (WGS) entry which is preliminary data.</text>
</comment>
<dbReference type="RefSeq" id="WP_275684396.1">
    <property type="nucleotide sequence ID" value="NZ_JAJLJH010000008.1"/>
</dbReference>
<evidence type="ECO:0008006" key="3">
    <source>
        <dbReference type="Google" id="ProtNLM"/>
    </source>
</evidence>
<protein>
    <recommendedName>
        <fullName evidence="3">Pectate lyase superfamily protein domain-containing protein</fullName>
    </recommendedName>
</protein>
<dbReference type="SUPFAM" id="SSF51126">
    <property type="entry name" value="Pectin lyase-like"/>
    <property type="match status" value="1"/>
</dbReference>
<dbReference type="EMBL" id="JAJLJH010000008">
    <property type="protein sequence ID" value="MCK9688354.1"/>
    <property type="molecule type" value="Genomic_DNA"/>
</dbReference>
<dbReference type="AlphaFoldDB" id="A0A9X2C3K0"/>
<evidence type="ECO:0000313" key="2">
    <source>
        <dbReference type="Proteomes" id="UP001139353"/>
    </source>
</evidence>
<name>A0A9X2C3K0_9BURK</name>
<organism evidence="1 2">
    <name type="scientific">Scleromatobacter humisilvae</name>
    <dbReference type="NCBI Taxonomy" id="2897159"/>
    <lineage>
        <taxon>Bacteria</taxon>
        <taxon>Pseudomonadati</taxon>
        <taxon>Pseudomonadota</taxon>
        <taxon>Betaproteobacteria</taxon>
        <taxon>Burkholderiales</taxon>
        <taxon>Sphaerotilaceae</taxon>
        <taxon>Scleromatobacter</taxon>
    </lineage>
</organism>
<reference evidence="1" key="1">
    <citation type="submission" date="2021-11" db="EMBL/GenBank/DDBJ databases">
        <title>BS-T2-15 a new species belonging to the Comamonadaceae family isolated from the soil of a French oak forest.</title>
        <authorList>
            <person name="Mieszkin S."/>
            <person name="Alain K."/>
        </authorList>
    </citation>
    <scope>NUCLEOTIDE SEQUENCE</scope>
    <source>
        <strain evidence="1">BS-T2-15</strain>
    </source>
</reference>
<sequence>MVHDDRRPVAVEHPARALGGIAVTASIDRDVPMARPAQATWTAAMPNRSRTRSRRNILGLAAAAWALPNLAAMAADEGAADAGHVSALAYGADPQGLQDSTKALNAALADTMLNGRPSNAGRVLRIPKGVYVVSGTLKIGSGHRLVFEPGVRIDATRLPSEETSLFVAAGQSDIELAGNGAELIGSAAHARHGVEGSQTGILIYGSSNVVVRDFRLRGFATDGLCVGGESSGNRPSRNVRIENCEVRECRRNALSIVGCDGCVVVGGLFAASAGAPHGPWAGIDVEPNENQQAIGVKLVNVRTQDNAGPGLLFVPGASSVRKDARFDVEVVGGESHGDGSLDDYPAVRFACGGLMANPVAGQVALRKFQVVSPKSSGVGFTNWDADKAPLALLEDVSVLDPDGTGNARSNAARTGFVIYCDHRQAVQALGNIRLVRCRAEDRRKDARMVRGGILAVDPGKSVRKVAVVDFSVKNALSTLKYDFSTLASEVPGGLADASVEYTKQAAVDMDTDASLHEMGGRSLRATRSGLHFLLPQAANCRGLAMIVSAADAVQGTTIATEGGDHIRPARGAEGRQLILAPGRLVTLKSDGGSAWVEQ</sequence>
<dbReference type="InterPro" id="IPR012334">
    <property type="entry name" value="Pectin_lyas_fold"/>
</dbReference>
<keyword evidence="2" id="KW-1185">Reference proteome</keyword>
<dbReference type="Gene3D" id="2.160.20.10">
    <property type="entry name" value="Single-stranded right-handed beta-helix, Pectin lyase-like"/>
    <property type="match status" value="1"/>
</dbReference>
<accession>A0A9X2C3K0</accession>
<dbReference type="SMART" id="SM00710">
    <property type="entry name" value="PbH1"/>
    <property type="match status" value="4"/>
</dbReference>
<proteinExistence type="predicted"/>
<evidence type="ECO:0000313" key="1">
    <source>
        <dbReference type="EMBL" id="MCK9688354.1"/>
    </source>
</evidence>
<dbReference type="InterPro" id="IPR011050">
    <property type="entry name" value="Pectin_lyase_fold/virulence"/>
</dbReference>
<gene>
    <name evidence="1" type="ORF">LPC04_21820</name>
</gene>
<dbReference type="Proteomes" id="UP001139353">
    <property type="component" value="Unassembled WGS sequence"/>
</dbReference>